<dbReference type="Pfam" id="PF13639">
    <property type="entry name" value="zf-RING_2"/>
    <property type="match status" value="1"/>
</dbReference>
<proteinExistence type="predicted"/>
<protein>
    <recommendedName>
        <fullName evidence="5">RING-type domain-containing protein</fullName>
    </recommendedName>
</protein>
<evidence type="ECO:0000256" key="4">
    <source>
        <dbReference type="PROSITE-ProRule" id="PRU00175"/>
    </source>
</evidence>
<accession>E4YQI3</accession>
<organism evidence="6">
    <name type="scientific">Oikopleura dioica</name>
    <name type="common">Tunicate</name>
    <dbReference type="NCBI Taxonomy" id="34765"/>
    <lineage>
        <taxon>Eukaryota</taxon>
        <taxon>Metazoa</taxon>
        <taxon>Chordata</taxon>
        <taxon>Tunicata</taxon>
        <taxon>Appendicularia</taxon>
        <taxon>Copelata</taxon>
        <taxon>Oikopleuridae</taxon>
        <taxon>Oikopleura</taxon>
    </lineage>
</organism>
<dbReference type="GO" id="GO:0008270">
    <property type="term" value="F:zinc ion binding"/>
    <property type="evidence" value="ECO:0007669"/>
    <property type="project" value="UniProtKB-KW"/>
</dbReference>
<name>E4YQI3_OIKDI</name>
<dbReference type="EMBL" id="FN655046">
    <property type="protein sequence ID" value="CBY37728.1"/>
    <property type="molecule type" value="Genomic_DNA"/>
</dbReference>
<gene>
    <name evidence="6" type="ORF">GSOID_T00031213001</name>
</gene>
<evidence type="ECO:0000256" key="3">
    <source>
        <dbReference type="ARBA" id="ARBA00022833"/>
    </source>
</evidence>
<evidence type="ECO:0000256" key="1">
    <source>
        <dbReference type="ARBA" id="ARBA00022723"/>
    </source>
</evidence>
<dbReference type="AlphaFoldDB" id="E4YQI3"/>
<evidence type="ECO:0000313" key="6">
    <source>
        <dbReference type="EMBL" id="CBY37728.1"/>
    </source>
</evidence>
<dbReference type="Proteomes" id="UP000011014">
    <property type="component" value="Unassembled WGS sequence"/>
</dbReference>
<keyword evidence="1" id="KW-0479">Metal-binding</keyword>
<dbReference type="SMART" id="SM00184">
    <property type="entry name" value="RING"/>
    <property type="match status" value="1"/>
</dbReference>
<evidence type="ECO:0000259" key="5">
    <source>
        <dbReference type="PROSITE" id="PS50089"/>
    </source>
</evidence>
<dbReference type="SUPFAM" id="SSF57850">
    <property type="entry name" value="RING/U-box"/>
    <property type="match status" value="1"/>
</dbReference>
<dbReference type="InterPro" id="IPR001841">
    <property type="entry name" value="Znf_RING"/>
</dbReference>
<evidence type="ECO:0000256" key="2">
    <source>
        <dbReference type="ARBA" id="ARBA00022771"/>
    </source>
</evidence>
<keyword evidence="3" id="KW-0862">Zinc</keyword>
<dbReference type="Gene3D" id="3.30.40.10">
    <property type="entry name" value="Zinc/RING finger domain, C3HC4 (zinc finger)"/>
    <property type="match status" value="1"/>
</dbReference>
<reference evidence="6" key="1">
    <citation type="journal article" date="2010" name="Science">
        <title>Plasticity of animal genome architecture unmasked by rapid evolution of a pelagic tunicate.</title>
        <authorList>
            <person name="Denoeud F."/>
            <person name="Henriet S."/>
            <person name="Mungpakdee S."/>
            <person name="Aury J.M."/>
            <person name="Da Silva C."/>
            <person name="Brinkmann H."/>
            <person name="Mikhaleva J."/>
            <person name="Olsen L.C."/>
            <person name="Jubin C."/>
            <person name="Canestro C."/>
            <person name="Bouquet J.M."/>
            <person name="Danks G."/>
            <person name="Poulain J."/>
            <person name="Campsteijn C."/>
            <person name="Adamski M."/>
            <person name="Cross I."/>
            <person name="Yadetie F."/>
            <person name="Muffato M."/>
            <person name="Louis A."/>
            <person name="Butcher S."/>
            <person name="Tsagkogeorga G."/>
            <person name="Konrad A."/>
            <person name="Singh S."/>
            <person name="Jensen M.F."/>
            <person name="Cong E.H."/>
            <person name="Eikeseth-Otteraa H."/>
            <person name="Noel B."/>
            <person name="Anthouard V."/>
            <person name="Porcel B.M."/>
            <person name="Kachouri-Lafond R."/>
            <person name="Nishino A."/>
            <person name="Ugolini M."/>
            <person name="Chourrout P."/>
            <person name="Nishida H."/>
            <person name="Aasland R."/>
            <person name="Huzurbazar S."/>
            <person name="Westhof E."/>
            <person name="Delsuc F."/>
            <person name="Lehrach H."/>
            <person name="Reinhardt R."/>
            <person name="Weissenbach J."/>
            <person name="Roy S.W."/>
            <person name="Artiguenave F."/>
            <person name="Postlethwait J.H."/>
            <person name="Manak J.R."/>
            <person name="Thompson E.M."/>
            <person name="Jaillon O."/>
            <person name="Du Pasquier L."/>
            <person name="Boudinot P."/>
            <person name="Liberles D.A."/>
            <person name="Volff J.N."/>
            <person name="Philippe H."/>
            <person name="Lenhard B."/>
            <person name="Roest Crollius H."/>
            <person name="Wincker P."/>
            <person name="Chourrout D."/>
        </authorList>
    </citation>
    <scope>NUCLEOTIDE SEQUENCE [LARGE SCALE GENOMIC DNA]</scope>
</reference>
<dbReference type="InterPro" id="IPR013083">
    <property type="entry name" value="Znf_RING/FYVE/PHD"/>
</dbReference>
<dbReference type="PROSITE" id="PS50089">
    <property type="entry name" value="ZF_RING_2"/>
    <property type="match status" value="1"/>
</dbReference>
<keyword evidence="2 4" id="KW-0863">Zinc-finger</keyword>
<feature type="domain" description="RING-type" evidence="5">
    <location>
        <begin position="44"/>
        <end position="84"/>
    </location>
</feature>
<sequence>MKQLGQQLQIVKYNCNGLETKIEELDSVIEKFSNFFLKNDRNSCAICLEKYDDKKRIECTLLCGHRSCFECLNKLPYKNCPTCRKAFTNQQIIKLF</sequence>